<dbReference type="Pfam" id="PF03382">
    <property type="entry name" value="DUF285"/>
    <property type="match status" value="1"/>
</dbReference>
<feature type="non-terminal residue" evidence="3">
    <location>
        <position position="1"/>
    </location>
</feature>
<accession>A0A382VXR6</accession>
<dbReference type="GO" id="GO:0035591">
    <property type="term" value="F:signaling adaptor activity"/>
    <property type="evidence" value="ECO:0007669"/>
    <property type="project" value="TreeGrafter"/>
</dbReference>
<evidence type="ECO:0000256" key="2">
    <source>
        <dbReference type="ARBA" id="ARBA00022737"/>
    </source>
</evidence>
<dbReference type="PANTHER" id="PTHR47566:SF1">
    <property type="entry name" value="PROTEIN NUD1"/>
    <property type="match status" value="1"/>
</dbReference>
<dbReference type="EMBL" id="UINC01155433">
    <property type="protein sequence ID" value="SVD51279.1"/>
    <property type="molecule type" value="Genomic_DNA"/>
</dbReference>
<evidence type="ECO:0000256" key="1">
    <source>
        <dbReference type="ARBA" id="ARBA00022614"/>
    </source>
</evidence>
<dbReference type="AlphaFoldDB" id="A0A382VXR6"/>
<feature type="non-terminal residue" evidence="3">
    <location>
        <position position="281"/>
    </location>
</feature>
<dbReference type="SUPFAM" id="SSF52058">
    <property type="entry name" value="L domain-like"/>
    <property type="match status" value="1"/>
</dbReference>
<dbReference type="NCBIfam" id="TIGR02167">
    <property type="entry name" value="Liste_lipo_26"/>
    <property type="match status" value="4"/>
</dbReference>
<dbReference type="Gene3D" id="3.80.10.10">
    <property type="entry name" value="Ribonuclease Inhibitor"/>
    <property type="match status" value="1"/>
</dbReference>
<reference evidence="3" key="1">
    <citation type="submission" date="2018-05" db="EMBL/GenBank/DDBJ databases">
        <authorList>
            <person name="Lanie J.A."/>
            <person name="Ng W.-L."/>
            <person name="Kazmierczak K.M."/>
            <person name="Andrzejewski T.M."/>
            <person name="Davidsen T.M."/>
            <person name="Wayne K.J."/>
            <person name="Tettelin H."/>
            <person name="Glass J.I."/>
            <person name="Rusch D."/>
            <person name="Podicherti R."/>
            <person name="Tsui H.-C.T."/>
            <person name="Winkler M.E."/>
        </authorList>
    </citation>
    <scope>NUCLEOTIDE SEQUENCE</scope>
</reference>
<dbReference type="InterPro" id="IPR052574">
    <property type="entry name" value="CDIRP"/>
</dbReference>
<dbReference type="InterPro" id="IPR011889">
    <property type="entry name" value="Liste_lipo_26"/>
</dbReference>
<dbReference type="PANTHER" id="PTHR47566">
    <property type="match status" value="1"/>
</dbReference>
<dbReference type="InterPro" id="IPR005046">
    <property type="entry name" value="DUF285"/>
</dbReference>
<proteinExistence type="predicted"/>
<sequence>ASSFNGDISSWDVSSVTSMSLMFQTVQNFNQDLSGWDVSNVTSMYYMFQYARSFNQDISDWDVSSVTNMQEMFKTAYDFNQDISSWDVSSVTNMGSMFDDANALSDLNKCLIHTSFSTNDAWSYDWLDYCASSGLTYVPDNNFEQALIDLGYDDVLNDFVLTENISGVTSLDVNGKEISDLTGIEDFTALTYLNCNYNQLTRLDVSSNTALITLYCHDMIGRSLTSLVLGTNTALTTVQCNDNSLTALDVSSNTALEKLECHTNHLTSLDVSNNIALTWLR</sequence>
<gene>
    <name evidence="3" type="ORF">METZ01_LOCUS404133</name>
</gene>
<evidence type="ECO:0000313" key="3">
    <source>
        <dbReference type="EMBL" id="SVD51279.1"/>
    </source>
</evidence>
<name>A0A382VXR6_9ZZZZ</name>
<keyword evidence="2" id="KW-0677">Repeat</keyword>
<protein>
    <recommendedName>
        <fullName evidence="4">BspA family leucine-rich repeat surface protein</fullName>
    </recommendedName>
</protein>
<organism evidence="3">
    <name type="scientific">marine metagenome</name>
    <dbReference type="NCBI Taxonomy" id="408172"/>
    <lineage>
        <taxon>unclassified sequences</taxon>
        <taxon>metagenomes</taxon>
        <taxon>ecological metagenomes</taxon>
    </lineage>
</organism>
<keyword evidence="1" id="KW-0433">Leucine-rich repeat</keyword>
<evidence type="ECO:0008006" key="4">
    <source>
        <dbReference type="Google" id="ProtNLM"/>
    </source>
</evidence>
<dbReference type="InterPro" id="IPR032675">
    <property type="entry name" value="LRR_dom_sf"/>
</dbReference>